<name>A0ABM8W2F9_GIGMA</name>
<evidence type="ECO:0000313" key="2">
    <source>
        <dbReference type="Proteomes" id="UP000789901"/>
    </source>
</evidence>
<reference evidence="1 2" key="1">
    <citation type="submission" date="2021-06" db="EMBL/GenBank/DDBJ databases">
        <authorList>
            <person name="Kallberg Y."/>
            <person name="Tangrot J."/>
            <person name="Rosling A."/>
        </authorList>
    </citation>
    <scope>NUCLEOTIDE SEQUENCE [LARGE SCALE GENOMIC DNA]</scope>
    <source>
        <strain evidence="1 2">120-4 pot B 10/14</strain>
    </source>
</reference>
<dbReference type="EMBL" id="CAJVQB010000799">
    <property type="protein sequence ID" value="CAG8507822.1"/>
    <property type="molecule type" value="Genomic_DNA"/>
</dbReference>
<protein>
    <submittedName>
        <fullName evidence="1">12871_t:CDS:1</fullName>
    </submittedName>
</protein>
<gene>
    <name evidence="1" type="ORF">GMARGA_LOCUS2526</name>
</gene>
<keyword evidence="2" id="KW-1185">Reference proteome</keyword>
<comment type="caution">
    <text evidence="1">The sequence shown here is derived from an EMBL/GenBank/DDBJ whole genome shotgun (WGS) entry which is preliminary data.</text>
</comment>
<dbReference type="Proteomes" id="UP000789901">
    <property type="component" value="Unassembled WGS sequence"/>
</dbReference>
<organism evidence="1 2">
    <name type="scientific">Gigaspora margarita</name>
    <dbReference type="NCBI Taxonomy" id="4874"/>
    <lineage>
        <taxon>Eukaryota</taxon>
        <taxon>Fungi</taxon>
        <taxon>Fungi incertae sedis</taxon>
        <taxon>Mucoromycota</taxon>
        <taxon>Glomeromycotina</taxon>
        <taxon>Glomeromycetes</taxon>
        <taxon>Diversisporales</taxon>
        <taxon>Gigasporaceae</taxon>
        <taxon>Gigaspora</taxon>
    </lineage>
</organism>
<sequence length="535" mass="60387">MSSYYDNSYEKYLISPSKDINNAKSDKNTTVEHDPRAYYFDNSYEEFPIMSVDIVKSDNNTIVEYNNNSCTCGFFPLVTSYCDDSYKNFPIGLSESVENVKSDDNAAVEGYCSDNYEEFSIGPSRSADNIKSDDNTIADSNDNPAVKCNYDPYYCDNSHKGFLIDSSRSVDNTAIENNPHAYYYDNSHKENFPIGPSRSVDNIKSDNNTIAKSNDNPAVKCNNDLHACSLVANYCDDSYKGFPIDPSRSGNNTAIENNLCACYCDSYKKFLIDPSRSVNNITVKNNLHVCSFLNPIMESIDNTIGANINNPAVKCNDNSCACSFIPLANLIIESFCVNDSYKEFLDDNTTVESTKLQDAIYSIQLTNVLEIWELSEPTANTNTNYTVDFDLHILDQFRALYTFTTEIRQHVQKKSQKKREYPPTKHIKSLAENISHHGGTKTSVSAINPNDPNLYIRNTNMKLRSNGKTTIQQMQNVYHLSELVARTLFYTINNNLNETSAKTSQSIRENAAKRKYICKMCGNSDYNSRKCNSNK</sequence>
<proteinExistence type="predicted"/>
<accession>A0ABM8W2F9</accession>
<evidence type="ECO:0000313" key="1">
    <source>
        <dbReference type="EMBL" id="CAG8507822.1"/>
    </source>
</evidence>